<gene>
    <name evidence="7" type="ORF">LWI28_003287</name>
</gene>
<evidence type="ECO:0000256" key="3">
    <source>
        <dbReference type="SAM" id="MobiDB-lite"/>
    </source>
</evidence>
<feature type="compositionally biased region" description="Low complexity" evidence="3">
    <location>
        <begin position="392"/>
        <end position="414"/>
    </location>
</feature>
<dbReference type="Proteomes" id="UP001064489">
    <property type="component" value="Chromosome 5"/>
</dbReference>
<keyword evidence="1" id="KW-0479">Metal-binding</keyword>
<proteinExistence type="predicted"/>
<dbReference type="PANTHER" id="PTHR42648:SF31">
    <property type="entry name" value="RNA-DIRECTED DNA POLYMERASE"/>
    <property type="match status" value="1"/>
</dbReference>
<feature type="domain" description="GAG-pre-integrase" evidence="5">
    <location>
        <begin position="106"/>
        <end position="165"/>
    </location>
</feature>
<evidence type="ECO:0000259" key="6">
    <source>
        <dbReference type="Pfam" id="PF25597"/>
    </source>
</evidence>
<evidence type="ECO:0008006" key="9">
    <source>
        <dbReference type="Google" id="ProtNLM"/>
    </source>
</evidence>
<dbReference type="GO" id="GO:0003676">
    <property type="term" value="F:nucleic acid binding"/>
    <property type="evidence" value="ECO:0007669"/>
    <property type="project" value="InterPro"/>
</dbReference>
<evidence type="ECO:0000259" key="4">
    <source>
        <dbReference type="Pfam" id="PF07727"/>
    </source>
</evidence>
<dbReference type="InterPro" id="IPR013103">
    <property type="entry name" value="RVT_2"/>
</dbReference>
<keyword evidence="8" id="KW-1185">Reference proteome</keyword>
<dbReference type="InterPro" id="IPR039537">
    <property type="entry name" value="Retrotran_Ty1/copia-like"/>
</dbReference>
<dbReference type="GO" id="GO:0016787">
    <property type="term" value="F:hydrolase activity"/>
    <property type="evidence" value="ECO:0007669"/>
    <property type="project" value="UniProtKB-KW"/>
</dbReference>
<reference evidence="7" key="2">
    <citation type="submission" date="2023-02" db="EMBL/GenBank/DDBJ databases">
        <authorList>
            <person name="Swenson N.G."/>
            <person name="Wegrzyn J.L."/>
            <person name="Mcevoy S.L."/>
        </authorList>
    </citation>
    <scope>NUCLEOTIDE SEQUENCE</scope>
    <source>
        <strain evidence="7">91603</strain>
        <tissue evidence="7">Leaf</tissue>
    </source>
</reference>
<organism evidence="7 8">
    <name type="scientific">Acer negundo</name>
    <name type="common">Box elder</name>
    <dbReference type="NCBI Taxonomy" id="4023"/>
    <lineage>
        <taxon>Eukaryota</taxon>
        <taxon>Viridiplantae</taxon>
        <taxon>Streptophyta</taxon>
        <taxon>Embryophyta</taxon>
        <taxon>Tracheophyta</taxon>
        <taxon>Spermatophyta</taxon>
        <taxon>Magnoliopsida</taxon>
        <taxon>eudicotyledons</taxon>
        <taxon>Gunneridae</taxon>
        <taxon>Pentapetalae</taxon>
        <taxon>rosids</taxon>
        <taxon>malvids</taxon>
        <taxon>Sapindales</taxon>
        <taxon>Sapindaceae</taxon>
        <taxon>Hippocastanoideae</taxon>
        <taxon>Acereae</taxon>
        <taxon>Acer</taxon>
    </lineage>
</organism>
<evidence type="ECO:0000256" key="1">
    <source>
        <dbReference type="ARBA" id="ARBA00022723"/>
    </source>
</evidence>
<dbReference type="AlphaFoldDB" id="A0AAD5IYG4"/>
<dbReference type="Pfam" id="PF13976">
    <property type="entry name" value="gag_pre-integrs"/>
    <property type="match status" value="1"/>
</dbReference>
<dbReference type="PANTHER" id="PTHR42648">
    <property type="entry name" value="TRANSPOSASE, PUTATIVE-RELATED"/>
    <property type="match status" value="1"/>
</dbReference>
<evidence type="ECO:0000259" key="5">
    <source>
        <dbReference type="Pfam" id="PF13976"/>
    </source>
</evidence>
<feature type="domain" description="Reverse transcriptase Ty1/copia-type" evidence="4">
    <location>
        <begin position="531"/>
        <end position="591"/>
    </location>
</feature>
<dbReference type="GO" id="GO:0046872">
    <property type="term" value="F:metal ion binding"/>
    <property type="evidence" value="ECO:0007669"/>
    <property type="project" value="UniProtKB-KW"/>
</dbReference>
<protein>
    <recommendedName>
        <fullName evidence="9">Retrovirus-related Pol polyprotein from transposon TNT 1-94</fullName>
    </recommendedName>
</protein>
<dbReference type="InterPro" id="IPR057670">
    <property type="entry name" value="SH3_retrovirus"/>
</dbReference>
<evidence type="ECO:0000256" key="2">
    <source>
        <dbReference type="ARBA" id="ARBA00022801"/>
    </source>
</evidence>
<dbReference type="InterPro" id="IPR012337">
    <property type="entry name" value="RNaseH-like_sf"/>
</dbReference>
<evidence type="ECO:0000313" key="8">
    <source>
        <dbReference type="Proteomes" id="UP001064489"/>
    </source>
</evidence>
<dbReference type="InterPro" id="IPR036397">
    <property type="entry name" value="RNaseH_sf"/>
</dbReference>
<dbReference type="Pfam" id="PF25597">
    <property type="entry name" value="SH3_retrovirus"/>
    <property type="match status" value="1"/>
</dbReference>
<feature type="region of interest" description="Disordered" evidence="3">
    <location>
        <begin position="392"/>
        <end position="447"/>
    </location>
</feature>
<feature type="domain" description="Retroviral polymerase SH3-like" evidence="6">
    <location>
        <begin position="254"/>
        <end position="312"/>
    </location>
</feature>
<dbReference type="SUPFAM" id="SSF53098">
    <property type="entry name" value="Ribonuclease H-like"/>
    <property type="match status" value="1"/>
</dbReference>
<comment type="caution">
    <text evidence="7">The sequence shown here is derived from an EMBL/GenBank/DDBJ whole genome shotgun (WGS) entry which is preliminary data.</text>
</comment>
<dbReference type="EMBL" id="JAJSOW010000102">
    <property type="protein sequence ID" value="KAI9176474.1"/>
    <property type="molecule type" value="Genomic_DNA"/>
</dbReference>
<reference evidence="7" key="1">
    <citation type="journal article" date="2022" name="Plant J.">
        <title>Strategies of tolerance reflected in two North American maple genomes.</title>
        <authorList>
            <person name="McEvoy S.L."/>
            <person name="Sezen U.U."/>
            <person name="Trouern-Trend A."/>
            <person name="McMahon S.M."/>
            <person name="Schaberg P.G."/>
            <person name="Yang J."/>
            <person name="Wegrzyn J.L."/>
            <person name="Swenson N.G."/>
        </authorList>
    </citation>
    <scope>NUCLEOTIDE SEQUENCE</scope>
    <source>
        <strain evidence="7">91603</strain>
    </source>
</reference>
<name>A0AAD5IYG4_ACENE</name>
<dbReference type="InterPro" id="IPR025724">
    <property type="entry name" value="GAG-pre-integrase_dom"/>
</dbReference>
<dbReference type="Gene3D" id="3.30.420.10">
    <property type="entry name" value="Ribonuclease H-like superfamily/Ribonuclease H"/>
    <property type="match status" value="1"/>
</dbReference>
<keyword evidence="2" id="KW-0378">Hydrolase</keyword>
<dbReference type="Pfam" id="PF07727">
    <property type="entry name" value="RVT_2"/>
    <property type="match status" value="1"/>
</dbReference>
<evidence type="ECO:0000313" key="7">
    <source>
        <dbReference type="EMBL" id="KAI9176474.1"/>
    </source>
</evidence>
<sequence length="593" mass="65771">MTSNHKISVVVVNFRGSVILKQAGDALIVLIVVKWVTGFRPVMSYMDIQWAIQRLSIVQAQNVSATLKPIMWQTGLDLATRRTIGLRKQRDGLYYLVALATTKSVSHSSLSIHRPVCNLTISSTNLWHNRLGHASLPRLSFIAKNFLNFSIESNNVCHICPLAKQSRLPFRPSHSCVYTPKQNGVVERKHSHILQVARALKFQAHLPTQFWGDCALIAVHIINRLPSPVLSFKTPFKLLYSTPPSFSHLRVFSCLAYATNVRPSYKFDHRSIPSIFIGYPAGQKAYKLFDLSTKKNFTSRDVKFHETVFPYGYIQPRSISSPLTSGPIPFVAHDFDPPDFVPPNFGPTPLSHKSGPITSPPHIYGPNNSDLIPLVLPSHDLISLSPPPHILPLASPSSEPLTPPSTSSSLATAPEPDHAVDLSLQSPISLPDPSPPMFRRSSRQAGPPVKLSDYVCSNVSLDQSASLLPGPLKGTCYPLVNFVSYHRYTPDLRSFAAQIGAVSEPRSYSEAVVHPEWQEAMRSELWALQANNTWSLSPLPPGKTPIGCRWVYKIKNRSDGSIERYKARLVAKGFAQLEGVDYQDTFSPTAKII</sequence>
<accession>A0AAD5IYG4</accession>